<dbReference type="InterPro" id="IPR014729">
    <property type="entry name" value="Rossmann-like_a/b/a_fold"/>
</dbReference>
<evidence type="ECO:0000256" key="4">
    <source>
        <dbReference type="ARBA" id="ARBA00022723"/>
    </source>
</evidence>
<dbReference type="GO" id="GO:0004817">
    <property type="term" value="F:cysteine-tRNA ligase activity"/>
    <property type="evidence" value="ECO:0007669"/>
    <property type="project" value="UniProtKB-EC"/>
</dbReference>
<dbReference type="InterPro" id="IPR009080">
    <property type="entry name" value="tRNAsynth_Ia_anticodon-bd"/>
</dbReference>
<keyword evidence="9 14" id="KW-0030">Aminoacyl-tRNA synthetase</keyword>
<dbReference type="EnsemblMetazoa" id="PHUM544810-RA">
    <property type="protein sequence ID" value="PHUM544810-PA"/>
    <property type="gene ID" value="PHUM544810"/>
</dbReference>
<evidence type="ECO:0000313" key="15">
    <source>
        <dbReference type="EnsemblMetazoa" id="PHUM544810-PA"/>
    </source>
</evidence>
<keyword evidence="3 14" id="KW-0436">Ligase</keyword>
<dbReference type="SUPFAM" id="SSF52374">
    <property type="entry name" value="Nucleotidylyl transferase"/>
    <property type="match status" value="1"/>
</dbReference>
<feature type="region of interest" description="Disordered" evidence="12">
    <location>
        <begin position="642"/>
        <end position="668"/>
    </location>
</feature>
<reference evidence="15" key="3">
    <citation type="submission" date="2020-05" db="UniProtKB">
        <authorList>
            <consortium name="EnsemblMetazoa"/>
        </authorList>
    </citation>
    <scope>IDENTIFICATION</scope>
    <source>
        <strain evidence="15">USDA</strain>
    </source>
</reference>
<keyword evidence="6" id="KW-0862">Zinc</keyword>
<evidence type="ECO:0000259" key="13">
    <source>
        <dbReference type="Pfam" id="PF01406"/>
    </source>
</evidence>
<dbReference type="eggNOG" id="KOG2007">
    <property type="taxonomic scope" value="Eukaryota"/>
</dbReference>
<evidence type="ECO:0000256" key="6">
    <source>
        <dbReference type="ARBA" id="ARBA00022833"/>
    </source>
</evidence>
<dbReference type="RefSeq" id="XP_002431736.1">
    <property type="nucleotide sequence ID" value="XM_002431691.1"/>
</dbReference>
<evidence type="ECO:0000256" key="3">
    <source>
        <dbReference type="ARBA" id="ARBA00022598"/>
    </source>
</evidence>
<dbReference type="HAMAP" id="MF_00041">
    <property type="entry name" value="Cys_tRNA_synth"/>
    <property type="match status" value="1"/>
</dbReference>
<evidence type="ECO:0000256" key="5">
    <source>
        <dbReference type="ARBA" id="ARBA00022741"/>
    </source>
</evidence>
<dbReference type="Proteomes" id="UP000009046">
    <property type="component" value="Unassembled WGS sequence"/>
</dbReference>
<dbReference type="HOGENOM" id="CLU_013528_3_3_1"/>
<name>E0W042_PEDHC</name>
<evidence type="ECO:0000256" key="9">
    <source>
        <dbReference type="ARBA" id="ARBA00023146"/>
    </source>
</evidence>
<dbReference type="Gene3D" id="3.40.50.620">
    <property type="entry name" value="HUPs"/>
    <property type="match status" value="1"/>
</dbReference>
<dbReference type="GO" id="GO:0006423">
    <property type="term" value="P:cysteinyl-tRNA aminoacylation"/>
    <property type="evidence" value="ECO:0007669"/>
    <property type="project" value="InterPro"/>
</dbReference>
<evidence type="ECO:0000256" key="8">
    <source>
        <dbReference type="ARBA" id="ARBA00022917"/>
    </source>
</evidence>
<evidence type="ECO:0000313" key="16">
    <source>
        <dbReference type="Proteomes" id="UP000009046"/>
    </source>
</evidence>
<dbReference type="EC" id="6.1.1.16" evidence="2"/>
<feature type="domain" description="tRNA synthetases class I catalytic" evidence="13">
    <location>
        <begin position="37"/>
        <end position="431"/>
    </location>
</feature>
<dbReference type="Pfam" id="PF01406">
    <property type="entry name" value="tRNA-synt_1e"/>
    <property type="match status" value="1"/>
</dbReference>
<evidence type="ECO:0000256" key="2">
    <source>
        <dbReference type="ARBA" id="ARBA00012832"/>
    </source>
</evidence>
<dbReference type="OMA" id="FHNDMKS"/>
<dbReference type="GO" id="GO:0005524">
    <property type="term" value="F:ATP binding"/>
    <property type="evidence" value="ECO:0007669"/>
    <property type="project" value="UniProtKB-KW"/>
</dbReference>
<dbReference type="EMBL" id="DS235855">
    <property type="protein sequence ID" value="EEB18998.1"/>
    <property type="molecule type" value="Genomic_DNA"/>
</dbReference>
<keyword evidence="8" id="KW-0648">Protein biosynthesis</keyword>
<evidence type="ECO:0000256" key="12">
    <source>
        <dbReference type="SAM" id="MobiDB-lite"/>
    </source>
</evidence>
<keyword evidence="5" id="KW-0547">Nucleotide-binding</keyword>
<organism>
    <name type="scientific">Pediculus humanus subsp. corporis</name>
    <name type="common">Body louse</name>
    <dbReference type="NCBI Taxonomy" id="121224"/>
    <lineage>
        <taxon>Eukaryota</taxon>
        <taxon>Metazoa</taxon>
        <taxon>Ecdysozoa</taxon>
        <taxon>Arthropoda</taxon>
        <taxon>Hexapoda</taxon>
        <taxon>Insecta</taxon>
        <taxon>Pterygota</taxon>
        <taxon>Neoptera</taxon>
        <taxon>Paraneoptera</taxon>
        <taxon>Psocodea</taxon>
        <taxon>Troctomorpha</taxon>
        <taxon>Phthiraptera</taxon>
        <taxon>Anoplura</taxon>
        <taxon>Pediculidae</taxon>
        <taxon>Pediculus</taxon>
    </lineage>
</organism>
<sequence>MSKRTQPSWEPLRESEKGVLKLYNSFTRQKEIFIPNVGNRVLWYSCGPTVYDASHMGHARTYISFDILRRVLTEYFGYDVQYVMNITDIDDKIIRKARQEYLFTEYTTSSSKSVEEILTDAKSVLKWAVDQEKNINDPDKKTMFAKMVQKLEAAIKVLENSTNAKEGINVKDKLKVFFLDGKDLISNWLDQIKGHDVSDHSIFSSLSKFWESAFHKDMSDLNVLPPDVLTRVSEYIPEVIEYIKKIIDNGFAYHSNGSVYFDVANFDTNKKHFYAKLVPEAYGDSKSLQEGEGDLSSTDERTSEKKSINDFALWKNSKSGEPWWESPWGRGRPGWHIECSVMASAICGSNIDIHTGGVDLKFPHHDNEIAQAEAYFGSNNWINYFLHSGHLTISGCKICIKKNSARQLRIAFLLHSWKDTLDYSPKTMEMSVQYEKLLNEFFLNVKDLLRHFSKENECDFFVKWSDSELELNSKFENSKCRIHSALCDNIDTKTVLDIVRDTIGYTNVYLRDVKSPNMVLIQNIAQYLTKIFSIFGVIDFKNSIGFSSSKGENVSASNDEVIMPYLNILSEFRDCVRKEAKILKSTTILQECDKLRDDILPNVGVRLEDIEGRSSAVKLVDKEILLKEKEAKEKLEAAKKLEKEKRKAEQSAAQAQKESQRKIPPNEMFKLETDKYSKFDENGLPTHDVNGVELSKGAIKKLAKLQSLQKKKYEEYLASIGNSTQNTS</sequence>
<dbReference type="CTD" id="8235693"/>
<keyword evidence="4" id="KW-0479">Metal-binding</keyword>
<dbReference type="SUPFAM" id="SSF47323">
    <property type="entry name" value="Anticodon-binding domain of a subclass of class I aminoacyl-tRNA synthetases"/>
    <property type="match status" value="1"/>
</dbReference>
<dbReference type="PANTHER" id="PTHR10890">
    <property type="entry name" value="CYSTEINYL-TRNA SYNTHETASE"/>
    <property type="match status" value="1"/>
</dbReference>
<evidence type="ECO:0000256" key="1">
    <source>
        <dbReference type="ARBA" id="ARBA00001947"/>
    </source>
</evidence>
<dbReference type="CDD" id="cd00672">
    <property type="entry name" value="CysRS_core"/>
    <property type="match status" value="1"/>
</dbReference>
<dbReference type="KEGG" id="phu:Phum_PHUM544810"/>
<dbReference type="VEuPathDB" id="VectorBase:PHUM544810"/>
<reference evidence="14" key="2">
    <citation type="submission" date="2007-04" db="EMBL/GenBank/DDBJ databases">
        <title>The genome of the human body louse.</title>
        <authorList>
            <consortium name="The Human Body Louse Genome Consortium"/>
            <person name="Kirkness E."/>
            <person name="Walenz B."/>
            <person name="Hass B."/>
            <person name="Bruggner R."/>
            <person name="Strausberg R."/>
        </authorList>
    </citation>
    <scope>NUCLEOTIDE SEQUENCE</scope>
    <source>
        <strain evidence="14">USDA</strain>
    </source>
</reference>
<evidence type="ECO:0000256" key="7">
    <source>
        <dbReference type="ARBA" id="ARBA00022840"/>
    </source>
</evidence>
<dbReference type="EMBL" id="AAZO01006617">
    <property type="status" value="NOT_ANNOTATED_CDS"/>
    <property type="molecule type" value="Genomic_DNA"/>
</dbReference>
<comment type="cofactor">
    <cofactor evidence="1">
        <name>Zn(2+)</name>
        <dbReference type="ChEBI" id="CHEBI:29105"/>
    </cofactor>
</comment>
<dbReference type="AlphaFoldDB" id="E0W042"/>
<dbReference type="STRING" id="121224.E0W042"/>
<dbReference type="GO" id="GO:0005737">
    <property type="term" value="C:cytoplasm"/>
    <property type="evidence" value="ECO:0007669"/>
    <property type="project" value="TreeGrafter"/>
</dbReference>
<dbReference type="InterPro" id="IPR032678">
    <property type="entry name" value="tRNA-synt_1_cat_dom"/>
</dbReference>
<dbReference type="GO" id="GO:0046872">
    <property type="term" value="F:metal ion binding"/>
    <property type="evidence" value="ECO:0007669"/>
    <property type="project" value="UniProtKB-KW"/>
</dbReference>
<evidence type="ECO:0000256" key="10">
    <source>
        <dbReference type="ARBA" id="ARBA00031499"/>
    </source>
</evidence>
<dbReference type="GeneID" id="8235693"/>
<gene>
    <name evidence="15" type="primary">8235693</name>
    <name evidence="14" type="ORF">Phum_PHUM544810</name>
</gene>
<reference evidence="14" key="1">
    <citation type="submission" date="2007-04" db="EMBL/GenBank/DDBJ databases">
        <title>Annotation of Pediculus humanus corporis strain USDA.</title>
        <authorList>
            <person name="Kirkness E."/>
            <person name="Hannick L."/>
            <person name="Hass B."/>
            <person name="Bruggner R."/>
            <person name="Lawson D."/>
            <person name="Bidwell S."/>
            <person name="Joardar V."/>
            <person name="Caler E."/>
            <person name="Walenz B."/>
            <person name="Inman J."/>
            <person name="Schobel S."/>
            <person name="Galinsky K."/>
            <person name="Amedeo P."/>
            <person name="Strausberg R."/>
        </authorList>
    </citation>
    <scope>NUCLEOTIDE SEQUENCE</scope>
    <source>
        <strain evidence="14">USDA</strain>
    </source>
</reference>
<dbReference type="InterPro" id="IPR024909">
    <property type="entry name" value="Cys-tRNA/MSH_ligase"/>
</dbReference>
<dbReference type="NCBIfam" id="TIGR00435">
    <property type="entry name" value="cysS"/>
    <property type="match status" value="1"/>
</dbReference>
<protein>
    <recommendedName>
        <fullName evidence="11">Cysteine--tRNA ligase, cytoplasmic</fullName>
        <ecNumber evidence="2">6.1.1.16</ecNumber>
    </recommendedName>
    <alternativeName>
        <fullName evidence="10">Cysteinyl-tRNA synthetase</fullName>
    </alternativeName>
</protein>
<evidence type="ECO:0000256" key="11">
    <source>
        <dbReference type="ARBA" id="ARBA00039362"/>
    </source>
</evidence>
<keyword evidence="16" id="KW-1185">Reference proteome</keyword>
<dbReference type="FunCoup" id="E0W042">
    <property type="interactions" value="2191"/>
</dbReference>
<keyword evidence="7" id="KW-0067">ATP-binding</keyword>
<accession>E0W042</accession>
<dbReference type="InterPro" id="IPR015803">
    <property type="entry name" value="Cys-tRNA-ligase"/>
</dbReference>
<proteinExistence type="inferred from homology"/>
<dbReference type="PRINTS" id="PR00983">
    <property type="entry name" value="TRNASYNTHCYS"/>
</dbReference>
<dbReference type="InParanoid" id="E0W042"/>
<dbReference type="PANTHER" id="PTHR10890:SF3">
    <property type="entry name" value="CYSTEINE--TRNA LIGASE, CYTOPLASMIC"/>
    <property type="match status" value="1"/>
</dbReference>
<dbReference type="OrthoDB" id="438179at2759"/>
<evidence type="ECO:0000313" key="14">
    <source>
        <dbReference type="EMBL" id="EEB18998.1"/>
    </source>
</evidence>